<dbReference type="Gene3D" id="2.30.30.100">
    <property type="match status" value="1"/>
</dbReference>
<comment type="caution">
    <text evidence="13">The sequence shown here is derived from an EMBL/GenBank/DDBJ whole genome shotgun (WGS) entry which is preliminary data.</text>
</comment>
<dbReference type="GO" id="GO:0005686">
    <property type="term" value="C:U2 snRNP"/>
    <property type="evidence" value="ECO:0007669"/>
    <property type="project" value="TreeGrafter"/>
</dbReference>
<dbReference type="PROSITE" id="PS52002">
    <property type="entry name" value="SM"/>
    <property type="match status" value="1"/>
</dbReference>
<keyword evidence="9" id="KW-0687">Ribonucleoprotein</keyword>
<evidence type="ECO:0000313" key="13">
    <source>
        <dbReference type="EMBL" id="KAF8758912.1"/>
    </source>
</evidence>
<evidence type="ECO:0000256" key="2">
    <source>
        <dbReference type="ARBA" id="ARBA00004496"/>
    </source>
</evidence>
<evidence type="ECO:0000256" key="11">
    <source>
        <dbReference type="SAM" id="MobiDB-lite"/>
    </source>
</evidence>
<dbReference type="GO" id="GO:0000398">
    <property type="term" value="P:mRNA splicing, via spliceosome"/>
    <property type="evidence" value="ECO:0007669"/>
    <property type="project" value="TreeGrafter"/>
</dbReference>
<evidence type="ECO:0000256" key="9">
    <source>
        <dbReference type="ARBA" id="ARBA00023274"/>
    </source>
</evidence>
<dbReference type="SUPFAM" id="SSF50182">
    <property type="entry name" value="Sm-like ribonucleoproteins"/>
    <property type="match status" value="1"/>
</dbReference>
<dbReference type="PANTHER" id="PTHR10701:SF0">
    <property type="entry name" value="SMALL NUCLEAR RIBONUCLEOPROTEIN-ASSOCIATED PROTEIN B"/>
    <property type="match status" value="1"/>
</dbReference>
<keyword evidence="7" id="KW-0508">mRNA splicing</keyword>
<keyword evidence="6" id="KW-0694">RNA-binding</keyword>
<keyword evidence="5" id="KW-0507">mRNA processing</keyword>
<dbReference type="GO" id="GO:0003723">
    <property type="term" value="F:RNA binding"/>
    <property type="evidence" value="ECO:0007669"/>
    <property type="project" value="UniProtKB-KW"/>
</dbReference>
<gene>
    <name evidence="13" type="ORF">RHS01_03034</name>
</gene>
<protein>
    <recommendedName>
        <fullName evidence="10">Sm protein B</fullName>
    </recommendedName>
</protein>
<dbReference type="GO" id="GO:0005687">
    <property type="term" value="C:U4 snRNP"/>
    <property type="evidence" value="ECO:0007669"/>
    <property type="project" value="TreeGrafter"/>
</dbReference>
<proteinExistence type="inferred from homology"/>
<dbReference type="AlphaFoldDB" id="A0A8H7IJG6"/>
<dbReference type="InterPro" id="IPR010920">
    <property type="entry name" value="LSM_dom_sf"/>
</dbReference>
<dbReference type="FunFam" id="2.30.30.100:FF:000047">
    <property type="entry name" value="Small nuclear ribonucleoprotein SmB, putative"/>
    <property type="match status" value="1"/>
</dbReference>
<evidence type="ECO:0000256" key="5">
    <source>
        <dbReference type="ARBA" id="ARBA00022664"/>
    </source>
</evidence>
<dbReference type="GO" id="GO:0071004">
    <property type="term" value="C:U2-type prespliceosome"/>
    <property type="evidence" value="ECO:0007669"/>
    <property type="project" value="TreeGrafter"/>
</dbReference>
<dbReference type="CDD" id="cd01717">
    <property type="entry name" value="Sm_B"/>
    <property type="match status" value="1"/>
</dbReference>
<dbReference type="GO" id="GO:0005737">
    <property type="term" value="C:cytoplasm"/>
    <property type="evidence" value="ECO:0007669"/>
    <property type="project" value="UniProtKB-SubCell"/>
</dbReference>
<dbReference type="Proteomes" id="UP000614334">
    <property type="component" value="Unassembled WGS sequence"/>
</dbReference>
<dbReference type="SMART" id="SM00651">
    <property type="entry name" value="Sm"/>
    <property type="match status" value="1"/>
</dbReference>
<keyword evidence="8" id="KW-0539">Nucleus</keyword>
<dbReference type="InterPro" id="IPR047575">
    <property type="entry name" value="Sm"/>
</dbReference>
<keyword evidence="4" id="KW-0963">Cytoplasm</keyword>
<dbReference type="GO" id="GO:0071013">
    <property type="term" value="C:catalytic step 2 spliceosome"/>
    <property type="evidence" value="ECO:0007669"/>
    <property type="project" value="TreeGrafter"/>
</dbReference>
<evidence type="ECO:0000256" key="6">
    <source>
        <dbReference type="ARBA" id="ARBA00022884"/>
    </source>
</evidence>
<evidence type="ECO:0000259" key="12">
    <source>
        <dbReference type="PROSITE" id="PS52002"/>
    </source>
</evidence>
<feature type="region of interest" description="Disordered" evidence="11">
    <location>
        <begin position="160"/>
        <end position="185"/>
    </location>
</feature>
<name>A0A8H7IJG6_9AGAM</name>
<dbReference type="EMBL" id="JACYCF010000003">
    <property type="protein sequence ID" value="KAF8758912.1"/>
    <property type="molecule type" value="Genomic_DNA"/>
</dbReference>
<evidence type="ECO:0000256" key="3">
    <source>
        <dbReference type="ARBA" id="ARBA00009123"/>
    </source>
</evidence>
<feature type="region of interest" description="Disordered" evidence="11">
    <location>
        <begin position="85"/>
        <end position="111"/>
    </location>
</feature>
<evidence type="ECO:0000313" key="14">
    <source>
        <dbReference type="Proteomes" id="UP000614334"/>
    </source>
</evidence>
<reference evidence="13" key="1">
    <citation type="submission" date="2020-09" db="EMBL/GenBank/DDBJ databases">
        <title>Comparative genome analyses of four rice-infecting Rhizoctonia solani isolates reveal extensive enrichment of homogalacturonan modification genes.</title>
        <authorList>
            <person name="Lee D.-Y."/>
            <person name="Jeon J."/>
            <person name="Kim K.-T."/>
            <person name="Cheong K."/>
            <person name="Song H."/>
            <person name="Choi G."/>
            <person name="Ko J."/>
            <person name="Opiyo S.O."/>
            <person name="Zuo S."/>
            <person name="Madhav S."/>
            <person name="Lee Y.-H."/>
            <person name="Wang G.-L."/>
        </authorList>
    </citation>
    <scope>NUCLEOTIDE SEQUENCE</scope>
    <source>
        <strain evidence="13">AG1-IA B2</strain>
    </source>
</reference>
<dbReference type="GO" id="GO:0005682">
    <property type="term" value="C:U5 snRNP"/>
    <property type="evidence" value="ECO:0007669"/>
    <property type="project" value="TreeGrafter"/>
</dbReference>
<feature type="compositionally biased region" description="Pro residues" evidence="11">
    <location>
        <begin position="160"/>
        <end position="169"/>
    </location>
</feature>
<evidence type="ECO:0000256" key="1">
    <source>
        <dbReference type="ARBA" id="ARBA00004123"/>
    </source>
</evidence>
<evidence type="ECO:0000256" key="8">
    <source>
        <dbReference type="ARBA" id="ARBA00023242"/>
    </source>
</evidence>
<accession>A0A8H7IJG6</accession>
<dbReference type="GO" id="GO:0070990">
    <property type="term" value="F:snRNP binding"/>
    <property type="evidence" value="ECO:0007669"/>
    <property type="project" value="TreeGrafter"/>
</dbReference>
<comment type="similarity">
    <text evidence="3">Belongs to the snRNP SmB/SmN family.</text>
</comment>
<sequence length="185" mass="19440">MPPSKSKGGKMLSLVNWRLKITLNDGRALTGQMLAFDKHMNLVLADCEEFRRVKSKKSDQGGVEQELKRTLGLIILRGETVVSISVEGPPPAGDEDKNKSTLPAGPGRGMPAGRGIGMMPPGGMPPPAMAGRPMPFGAPPPGMPPGMPGFGRGMPPPGFPPGMPFPPPGFQGGPPQGTWFTNPIR</sequence>
<feature type="domain" description="Sm" evidence="12">
    <location>
        <begin position="6"/>
        <end position="90"/>
    </location>
</feature>
<dbReference type="GO" id="GO:0005685">
    <property type="term" value="C:U1 snRNP"/>
    <property type="evidence" value="ECO:0007669"/>
    <property type="project" value="TreeGrafter"/>
</dbReference>
<evidence type="ECO:0000256" key="10">
    <source>
        <dbReference type="ARBA" id="ARBA00041355"/>
    </source>
</evidence>
<comment type="subcellular location">
    <subcellularLocation>
        <location evidence="2">Cytoplasm</location>
    </subcellularLocation>
    <subcellularLocation>
        <location evidence="1">Nucleus</location>
    </subcellularLocation>
</comment>
<dbReference type="InterPro" id="IPR050914">
    <property type="entry name" value="snRNP_SmB/NAA38-like"/>
</dbReference>
<evidence type="ECO:0000256" key="4">
    <source>
        <dbReference type="ARBA" id="ARBA00022490"/>
    </source>
</evidence>
<dbReference type="PANTHER" id="PTHR10701">
    <property type="entry name" value="SMALL NUCLEAR RIBONUCLEOPROTEIN-ASSOCIATED PROTEIN B AND N"/>
    <property type="match status" value="1"/>
</dbReference>
<dbReference type="GO" id="GO:0046540">
    <property type="term" value="C:U4/U6 x U5 tri-snRNP complex"/>
    <property type="evidence" value="ECO:0007669"/>
    <property type="project" value="TreeGrafter"/>
</dbReference>
<dbReference type="InterPro" id="IPR001163">
    <property type="entry name" value="Sm_dom_euk/arc"/>
</dbReference>
<dbReference type="Pfam" id="PF01423">
    <property type="entry name" value="LSM"/>
    <property type="match status" value="1"/>
</dbReference>
<organism evidence="13 14">
    <name type="scientific">Rhizoctonia solani</name>
    <dbReference type="NCBI Taxonomy" id="456999"/>
    <lineage>
        <taxon>Eukaryota</taxon>
        <taxon>Fungi</taxon>
        <taxon>Dikarya</taxon>
        <taxon>Basidiomycota</taxon>
        <taxon>Agaricomycotina</taxon>
        <taxon>Agaricomycetes</taxon>
        <taxon>Cantharellales</taxon>
        <taxon>Ceratobasidiaceae</taxon>
        <taxon>Rhizoctonia</taxon>
    </lineage>
</organism>
<evidence type="ECO:0000256" key="7">
    <source>
        <dbReference type="ARBA" id="ARBA00023187"/>
    </source>
</evidence>